<evidence type="ECO:0008006" key="4">
    <source>
        <dbReference type="Google" id="ProtNLM"/>
    </source>
</evidence>
<protein>
    <recommendedName>
        <fullName evidence="4">DnaJ domain containing protein</fullName>
    </recommendedName>
</protein>
<organism evidence="2 3">
    <name type="scientific">Angomonas deanei</name>
    <dbReference type="NCBI Taxonomy" id="59799"/>
    <lineage>
        <taxon>Eukaryota</taxon>
        <taxon>Discoba</taxon>
        <taxon>Euglenozoa</taxon>
        <taxon>Kinetoplastea</taxon>
        <taxon>Metakinetoplastina</taxon>
        <taxon>Trypanosomatida</taxon>
        <taxon>Trypanosomatidae</taxon>
        <taxon>Strigomonadinae</taxon>
        <taxon>Angomonas</taxon>
    </lineage>
</organism>
<dbReference type="VEuPathDB" id="TriTrypDB:ADEAN_000211300"/>
<dbReference type="Proteomes" id="UP000515908">
    <property type="component" value="Chromosome 03"/>
</dbReference>
<feature type="compositionally biased region" description="Low complexity" evidence="1">
    <location>
        <begin position="36"/>
        <end position="49"/>
    </location>
</feature>
<dbReference type="AlphaFoldDB" id="A0A7G2C9H5"/>
<feature type="region of interest" description="Disordered" evidence="1">
    <location>
        <begin position="1"/>
        <end position="67"/>
    </location>
</feature>
<proteinExistence type="predicted"/>
<evidence type="ECO:0000256" key="1">
    <source>
        <dbReference type="SAM" id="MobiDB-lite"/>
    </source>
</evidence>
<gene>
    <name evidence="2" type="ORF">ADEAN_000211300</name>
</gene>
<sequence>MESSGQRARGNHNHHHHERVSSHVNNNNNHWRETDTTSSRTSNSGSSNRFVKSNRRSNTEGNFSLRLPKRCSYPHQNITGTYYTVLGVDPHATHEQIVAQYTLWRKEGFRRMRQIDPTNVEAVDSLITEARNVLGHPALRIEYDETVRVATKSLTHTGSFASSHPFGEFSSLTSSMTETSNPDLHLFLSNNLAESSIW</sequence>
<dbReference type="InterPro" id="IPR036869">
    <property type="entry name" value="J_dom_sf"/>
</dbReference>
<keyword evidence="3" id="KW-1185">Reference proteome</keyword>
<accession>A0A7G2C9H5</accession>
<dbReference type="EMBL" id="LR877147">
    <property type="protein sequence ID" value="CAD2214662.1"/>
    <property type="molecule type" value="Genomic_DNA"/>
</dbReference>
<feature type="compositionally biased region" description="Basic residues" evidence="1">
    <location>
        <begin position="9"/>
        <end position="18"/>
    </location>
</feature>
<name>A0A7G2C9H5_9TRYP</name>
<evidence type="ECO:0000313" key="3">
    <source>
        <dbReference type="Proteomes" id="UP000515908"/>
    </source>
</evidence>
<evidence type="ECO:0000313" key="2">
    <source>
        <dbReference type="EMBL" id="CAD2214662.1"/>
    </source>
</evidence>
<dbReference type="SUPFAM" id="SSF46565">
    <property type="entry name" value="Chaperone J-domain"/>
    <property type="match status" value="1"/>
</dbReference>
<dbReference type="OrthoDB" id="445556at2759"/>
<dbReference type="Gene3D" id="1.10.287.110">
    <property type="entry name" value="DnaJ domain"/>
    <property type="match status" value="1"/>
</dbReference>
<reference evidence="2 3" key="1">
    <citation type="submission" date="2020-08" db="EMBL/GenBank/DDBJ databases">
        <authorList>
            <person name="Newling K."/>
            <person name="Davey J."/>
            <person name="Forrester S."/>
        </authorList>
    </citation>
    <scope>NUCLEOTIDE SEQUENCE [LARGE SCALE GENOMIC DNA]</scope>
    <source>
        <strain evidence="3">Crithidia deanei Carvalho (ATCC PRA-265)</strain>
    </source>
</reference>